<sequence>MADNLSTVIETNIRKLRRLNAVPLDLGITKRVKLEEETDSALPPTPADEIAQPSWPNPEGSLEDTVPPTSSDENAQPSWPNPEGSSEASMMNVSPLEKKKKLARTQ</sequence>
<name>A0A9Q1BC17_HOLLE</name>
<comment type="caution">
    <text evidence="2">The sequence shown here is derived from an EMBL/GenBank/DDBJ whole genome shotgun (WGS) entry which is preliminary data.</text>
</comment>
<evidence type="ECO:0000313" key="3">
    <source>
        <dbReference type="Proteomes" id="UP001152320"/>
    </source>
</evidence>
<evidence type="ECO:0000313" key="2">
    <source>
        <dbReference type="EMBL" id="KAJ8019007.1"/>
    </source>
</evidence>
<organism evidence="2 3">
    <name type="scientific">Holothuria leucospilota</name>
    <name type="common">Black long sea cucumber</name>
    <name type="synonym">Mertensiothuria leucospilota</name>
    <dbReference type="NCBI Taxonomy" id="206669"/>
    <lineage>
        <taxon>Eukaryota</taxon>
        <taxon>Metazoa</taxon>
        <taxon>Echinodermata</taxon>
        <taxon>Eleutherozoa</taxon>
        <taxon>Echinozoa</taxon>
        <taxon>Holothuroidea</taxon>
        <taxon>Aspidochirotacea</taxon>
        <taxon>Aspidochirotida</taxon>
        <taxon>Holothuriidae</taxon>
        <taxon>Holothuria</taxon>
    </lineage>
</organism>
<accession>A0A9Q1BC17</accession>
<reference evidence="2" key="1">
    <citation type="submission" date="2021-10" db="EMBL/GenBank/DDBJ databases">
        <title>Tropical sea cucumber genome reveals ecological adaptation and Cuvierian tubules defense mechanism.</title>
        <authorList>
            <person name="Chen T."/>
        </authorList>
    </citation>
    <scope>NUCLEOTIDE SEQUENCE</scope>
    <source>
        <strain evidence="2">Nanhai2018</strain>
        <tissue evidence="2">Muscle</tissue>
    </source>
</reference>
<proteinExistence type="predicted"/>
<dbReference type="Proteomes" id="UP001152320">
    <property type="component" value="Unassembled WGS sequence"/>
</dbReference>
<feature type="region of interest" description="Disordered" evidence="1">
    <location>
        <begin position="35"/>
        <end position="106"/>
    </location>
</feature>
<protein>
    <submittedName>
        <fullName evidence="2">Uncharacterized protein</fullName>
    </submittedName>
</protein>
<dbReference type="AlphaFoldDB" id="A0A9Q1BC17"/>
<dbReference type="EMBL" id="JAIZAY010000111">
    <property type="protein sequence ID" value="KAJ8019007.1"/>
    <property type="molecule type" value="Genomic_DNA"/>
</dbReference>
<feature type="compositionally biased region" description="Polar residues" evidence="1">
    <location>
        <begin position="67"/>
        <end position="92"/>
    </location>
</feature>
<evidence type="ECO:0000256" key="1">
    <source>
        <dbReference type="SAM" id="MobiDB-lite"/>
    </source>
</evidence>
<keyword evidence="3" id="KW-1185">Reference proteome</keyword>
<gene>
    <name evidence="2" type="ORF">HOLleu_42667</name>
</gene>